<feature type="domain" description="DTW" evidence="12">
    <location>
        <begin position="42"/>
        <end position="333"/>
    </location>
</feature>
<keyword evidence="4" id="KW-0949">S-adenosyl-L-methionine</keyword>
<protein>
    <recommendedName>
        <fullName evidence="9">tRNA-uridine aminocarboxypropyltransferase 1</fullName>
        <ecNumber evidence="2">2.5.1.25</ecNumber>
    </recommendedName>
    <alternativeName>
        <fullName evidence="10">DTW domain-containing protein 1</fullName>
    </alternativeName>
</protein>
<evidence type="ECO:0000256" key="2">
    <source>
        <dbReference type="ARBA" id="ARBA00012386"/>
    </source>
</evidence>
<evidence type="ECO:0000256" key="7">
    <source>
        <dbReference type="ARBA" id="ARBA00037050"/>
    </source>
</evidence>
<evidence type="ECO:0000313" key="14">
    <source>
        <dbReference type="Proteomes" id="UP000502823"/>
    </source>
</evidence>
<dbReference type="EC" id="2.5.1.25" evidence="2"/>
<evidence type="ECO:0000256" key="1">
    <source>
        <dbReference type="ARBA" id="ARBA00004123"/>
    </source>
</evidence>
<comment type="catalytic activity">
    <reaction evidence="11">
        <text>a uridine in tRNA + S-adenosyl-L-methionine = a 3-[(3S)-3-amino-3-carboxypropyl]uridine in tRNA + S-methyl-5'-thioadenosine + H(+)</text>
        <dbReference type="Rhea" id="RHEA:62432"/>
        <dbReference type="Rhea" id="RHEA-COMP:13339"/>
        <dbReference type="Rhea" id="RHEA-COMP:16092"/>
        <dbReference type="ChEBI" id="CHEBI:15378"/>
        <dbReference type="ChEBI" id="CHEBI:17509"/>
        <dbReference type="ChEBI" id="CHEBI:59789"/>
        <dbReference type="ChEBI" id="CHEBI:65315"/>
        <dbReference type="ChEBI" id="CHEBI:82930"/>
        <dbReference type="EC" id="2.5.1.25"/>
    </reaction>
</comment>
<comment type="subcellular location">
    <subcellularLocation>
        <location evidence="1">Nucleus</location>
    </subcellularLocation>
</comment>
<comment type="function">
    <text evidence="7">Catalyzes the formation of 3-(3-amino-3-carboxypropyl)uridine (acp3U) at position 20 in the D-loop of several cytoplasmic tRNAs (acp3U(20)).</text>
</comment>
<dbReference type="GO" id="GO:0005634">
    <property type="term" value="C:nucleus"/>
    <property type="evidence" value="ECO:0007669"/>
    <property type="project" value="UniProtKB-SubCell"/>
</dbReference>
<keyword evidence="5" id="KW-0819">tRNA processing</keyword>
<dbReference type="InterPro" id="IPR051521">
    <property type="entry name" value="tRNA_Mod/Golgi_Maint"/>
</dbReference>
<dbReference type="PANTHER" id="PTHR15627:SF8">
    <property type="entry name" value="TRNA-URIDINE AMINOCARBOXYPROPYLTRANSFERASE 1"/>
    <property type="match status" value="1"/>
</dbReference>
<evidence type="ECO:0000256" key="3">
    <source>
        <dbReference type="ARBA" id="ARBA00022679"/>
    </source>
</evidence>
<evidence type="ECO:0000256" key="9">
    <source>
        <dbReference type="ARBA" id="ARBA00039242"/>
    </source>
</evidence>
<accession>A0A6L2Q2R8</accession>
<dbReference type="FunCoup" id="A0A6L2Q2R8">
    <property type="interactions" value="1171"/>
</dbReference>
<sequence length="345" mass="39380">MDAKEVRCMEVEEPFKDLKIKNWMILEDISERQPCVMCKKSRKYFCYNCYIPVQSLQGQVPVVKLPIKIDIIKHSREIDGKSTAVHAAVLAPDDVNIYTYPCIPNYGSGERVVLVFPGKDAVSVENLFDLVWELGSGSGEPRAKRINVGTKFPISKAVFIDSTWNQSRGIYKDQRVRDLPCVVLQSRISQFWRHQNGSPRWYLATIEAIHQFLVELHTVAWNRNSGHVRAETLEVQASRNGHNVMQVSPCVKAFTNEVSDRYVKQDTSTADNTSCGTTYETGSGEHSSNPGCVGNEHSKITNDCESFGPYRGEYDNLLFFFCYMYSKIHTLYNHEDLRAYKRPLK</sequence>
<dbReference type="Proteomes" id="UP000502823">
    <property type="component" value="Unassembled WGS sequence"/>
</dbReference>
<dbReference type="PANTHER" id="PTHR15627">
    <property type="entry name" value="NATURAL KILLER CELL-SPECIFIC ANTIGEN KLIP1"/>
    <property type="match status" value="1"/>
</dbReference>
<dbReference type="AlphaFoldDB" id="A0A6L2Q2R8"/>
<name>A0A6L2Q2R8_COPFO</name>
<organism evidence="13 14">
    <name type="scientific">Coptotermes formosanus</name>
    <name type="common">Formosan subterranean termite</name>
    <dbReference type="NCBI Taxonomy" id="36987"/>
    <lineage>
        <taxon>Eukaryota</taxon>
        <taxon>Metazoa</taxon>
        <taxon>Ecdysozoa</taxon>
        <taxon>Arthropoda</taxon>
        <taxon>Hexapoda</taxon>
        <taxon>Insecta</taxon>
        <taxon>Pterygota</taxon>
        <taxon>Neoptera</taxon>
        <taxon>Polyneoptera</taxon>
        <taxon>Dictyoptera</taxon>
        <taxon>Blattodea</taxon>
        <taxon>Blattoidea</taxon>
        <taxon>Termitoidae</taxon>
        <taxon>Rhinotermitidae</taxon>
        <taxon>Coptotermes</taxon>
    </lineage>
</organism>
<comment type="caution">
    <text evidence="13">The sequence shown here is derived from an EMBL/GenBank/DDBJ whole genome shotgun (WGS) entry which is preliminary data.</text>
</comment>
<dbReference type="EMBL" id="BLKM01012995">
    <property type="protein sequence ID" value="GFG38754.1"/>
    <property type="molecule type" value="Genomic_DNA"/>
</dbReference>
<evidence type="ECO:0000256" key="8">
    <source>
        <dbReference type="ARBA" id="ARBA00038290"/>
    </source>
</evidence>
<gene>
    <name evidence="13" type="ORF">Cfor_07050</name>
</gene>
<evidence type="ECO:0000259" key="12">
    <source>
        <dbReference type="SMART" id="SM01144"/>
    </source>
</evidence>
<reference evidence="14" key="1">
    <citation type="submission" date="2020-01" db="EMBL/GenBank/DDBJ databases">
        <title>Draft genome sequence of the Termite Coptotermes fromosanus.</title>
        <authorList>
            <person name="Itakura S."/>
            <person name="Yosikawa Y."/>
            <person name="Umezawa K."/>
        </authorList>
    </citation>
    <scope>NUCLEOTIDE SEQUENCE [LARGE SCALE GENOMIC DNA]</scope>
</reference>
<evidence type="ECO:0000313" key="13">
    <source>
        <dbReference type="EMBL" id="GFG38754.1"/>
    </source>
</evidence>
<keyword evidence="3" id="KW-0808">Transferase</keyword>
<dbReference type="GO" id="GO:0016432">
    <property type="term" value="F:tRNA-uridine aminocarboxypropyltransferase activity"/>
    <property type="evidence" value="ECO:0007669"/>
    <property type="project" value="UniProtKB-EC"/>
</dbReference>
<evidence type="ECO:0000256" key="11">
    <source>
        <dbReference type="ARBA" id="ARBA00048718"/>
    </source>
</evidence>
<dbReference type="Pfam" id="PF03942">
    <property type="entry name" value="DTW"/>
    <property type="match status" value="1"/>
</dbReference>
<dbReference type="InParanoid" id="A0A6L2Q2R8"/>
<dbReference type="OrthoDB" id="3173at2759"/>
<evidence type="ECO:0000256" key="5">
    <source>
        <dbReference type="ARBA" id="ARBA00022694"/>
    </source>
</evidence>
<dbReference type="InterPro" id="IPR005636">
    <property type="entry name" value="DTW"/>
</dbReference>
<evidence type="ECO:0000256" key="6">
    <source>
        <dbReference type="ARBA" id="ARBA00023242"/>
    </source>
</evidence>
<dbReference type="SMART" id="SM01144">
    <property type="entry name" value="DTW"/>
    <property type="match status" value="1"/>
</dbReference>
<proteinExistence type="inferred from homology"/>
<evidence type="ECO:0000256" key="4">
    <source>
        <dbReference type="ARBA" id="ARBA00022691"/>
    </source>
</evidence>
<keyword evidence="14" id="KW-1185">Reference proteome</keyword>
<keyword evidence="6" id="KW-0539">Nucleus</keyword>
<dbReference type="GO" id="GO:0006400">
    <property type="term" value="P:tRNA modification"/>
    <property type="evidence" value="ECO:0007669"/>
    <property type="project" value="TreeGrafter"/>
</dbReference>
<comment type="similarity">
    <text evidence="8">Belongs to the TDD superfamily. DTWD1 family.</text>
</comment>
<evidence type="ECO:0000256" key="10">
    <source>
        <dbReference type="ARBA" id="ARBA00042508"/>
    </source>
</evidence>